<dbReference type="InterPro" id="IPR027417">
    <property type="entry name" value="P-loop_NTPase"/>
</dbReference>
<dbReference type="InterPro" id="IPR003593">
    <property type="entry name" value="AAA+_ATPase"/>
</dbReference>
<dbReference type="GO" id="GO:0098796">
    <property type="term" value="C:membrane protein complex"/>
    <property type="evidence" value="ECO:0007669"/>
    <property type="project" value="UniProtKB-ARBA"/>
</dbReference>
<dbReference type="InterPro" id="IPR017871">
    <property type="entry name" value="ABC_transporter-like_CS"/>
</dbReference>
<dbReference type="FunFam" id="3.40.50.300:FF:000032">
    <property type="entry name" value="Export ABC transporter ATP-binding protein"/>
    <property type="match status" value="1"/>
</dbReference>
<gene>
    <name evidence="5" type="ORF">ET996_08140</name>
</gene>
<name>A0A4Q9KMJ6_PROTD</name>
<dbReference type="GO" id="GO:0022857">
    <property type="term" value="F:transmembrane transporter activity"/>
    <property type="evidence" value="ECO:0007669"/>
    <property type="project" value="TreeGrafter"/>
</dbReference>
<proteinExistence type="predicted"/>
<dbReference type="Pfam" id="PF00005">
    <property type="entry name" value="ABC_tran"/>
    <property type="match status" value="1"/>
</dbReference>
<dbReference type="PROSITE" id="PS50893">
    <property type="entry name" value="ABC_TRANSPORTER_2"/>
    <property type="match status" value="1"/>
</dbReference>
<evidence type="ECO:0000256" key="2">
    <source>
        <dbReference type="ARBA" id="ARBA00022741"/>
    </source>
</evidence>
<keyword evidence="6" id="KW-1185">Reference proteome</keyword>
<dbReference type="EMBL" id="SDMR01000008">
    <property type="protein sequence ID" value="TBT94969.1"/>
    <property type="molecule type" value="Genomic_DNA"/>
</dbReference>
<sequence length="256" mass="27254">MTATMPALPTPGPAPTRPVAAALDLVKVYGSDKTRVVALDHVTVEFGRGTFTAIMGPSGSGKSTLMHCLAGLDRITAGRVFLGDHELNALSDKELTRVRRDRVGFVFQAFNLLPTLTARQNIVLPLDLAGRKPDPTHFDQVVASLGLGDRLDHRPSELSGGQQQRVAIARALITKPDVIFADEPTGALDSKNGLALLAYLQACVRDLGQTIIMVTHDAKAAAHADRALVLFDGRIVDDIGRPSVESVNAALARLDA</sequence>
<protein>
    <submittedName>
        <fullName evidence="5">ABC transporter ATP-binding protein</fullName>
    </submittedName>
</protein>
<dbReference type="PANTHER" id="PTHR24220">
    <property type="entry name" value="IMPORT ATP-BINDING PROTEIN"/>
    <property type="match status" value="1"/>
</dbReference>
<evidence type="ECO:0000313" key="6">
    <source>
        <dbReference type="Proteomes" id="UP000291933"/>
    </source>
</evidence>
<keyword evidence="2" id="KW-0547">Nucleotide-binding</keyword>
<dbReference type="SUPFAM" id="SSF52540">
    <property type="entry name" value="P-loop containing nucleoside triphosphate hydrolases"/>
    <property type="match status" value="1"/>
</dbReference>
<comment type="caution">
    <text evidence="5">The sequence shown here is derived from an EMBL/GenBank/DDBJ whole genome shotgun (WGS) entry which is preliminary data.</text>
</comment>
<keyword evidence="3 5" id="KW-0067">ATP-binding</keyword>
<feature type="domain" description="ABC transporter" evidence="4">
    <location>
        <begin position="23"/>
        <end position="256"/>
    </location>
</feature>
<evidence type="ECO:0000256" key="3">
    <source>
        <dbReference type="ARBA" id="ARBA00022840"/>
    </source>
</evidence>
<dbReference type="Proteomes" id="UP000291933">
    <property type="component" value="Unassembled WGS sequence"/>
</dbReference>
<dbReference type="GO" id="GO:0016887">
    <property type="term" value="F:ATP hydrolysis activity"/>
    <property type="evidence" value="ECO:0007669"/>
    <property type="project" value="InterPro"/>
</dbReference>
<organism evidence="5 6">
    <name type="scientific">Propioniciclava tarda</name>
    <dbReference type="NCBI Taxonomy" id="433330"/>
    <lineage>
        <taxon>Bacteria</taxon>
        <taxon>Bacillati</taxon>
        <taxon>Actinomycetota</taxon>
        <taxon>Actinomycetes</taxon>
        <taxon>Propionibacteriales</taxon>
        <taxon>Propionibacteriaceae</taxon>
        <taxon>Propioniciclava</taxon>
    </lineage>
</organism>
<dbReference type="CDD" id="cd03255">
    <property type="entry name" value="ABC_MJ0796_LolCDE_FtsE"/>
    <property type="match status" value="1"/>
</dbReference>
<reference evidence="5 6" key="1">
    <citation type="submission" date="2019-01" db="EMBL/GenBank/DDBJ databases">
        <title>Lactibacter flavus gen. nov., sp. nov., a novel bacterium of the family Propionibacteriaceae isolated from raw milk and dairy products.</title>
        <authorList>
            <person name="Huptas C."/>
            <person name="Wenning M."/>
            <person name="Breitenwieser F."/>
            <person name="Doll E."/>
            <person name="Von Neubeck M."/>
            <person name="Busse H.-J."/>
            <person name="Scherer S."/>
        </authorList>
    </citation>
    <scope>NUCLEOTIDE SEQUENCE [LARGE SCALE GENOMIC DNA]</scope>
    <source>
        <strain evidence="5 6">DSM 22130</strain>
    </source>
</reference>
<dbReference type="InterPro" id="IPR003439">
    <property type="entry name" value="ABC_transporter-like_ATP-bd"/>
</dbReference>
<dbReference type="PROSITE" id="PS00211">
    <property type="entry name" value="ABC_TRANSPORTER_1"/>
    <property type="match status" value="1"/>
</dbReference>
<dbReference type="SMART" id="SM00382">
    <property type="entry name" value="AAA"/>
    <property type="match status" value="1"/>
</dbReference>
<evidence type="ECO:0000313" key="5">
    <source>
        <dbReference type="EMBL" id="TBT94969.1"/>
    </source>
</evidence>
<dbReference type="InterPro" id="IPR015854">
    <property type="entry name" value="ABC_transpr_LolD-like"/>
</dbReference>
<dbReference type="InterPro" id="IPR017911">
    <property type="entry name" value="MacB-like_ATP-bd"/>
</dbReference>
<dbReference type="GO" id="GO:0005524">
    <property type="term" value="F:ATP binding"/>
    <property type="evidence" value="ECO:0007669"/>
    <property type="project" value="UniProtKB-KW"/>
</dbReference>
<evidence type="ECO:0000259" key="4">
    <source>
        <dbReference type="PROSITE" id="PS50893"/>
    </source>
</evidence>
<dbReference type="Gene3D" id="3.40.50.300">
    <property type="entry name" value="P-loop containing nucleotide triphosphate hydrolases"/>
    <property type="match status" value="1"/>
</dbReference>
<dbReference type="PANTHER" id="PTHR24220:SF685">
    <property type="entry name" value="ABC TRANSPORTER RELATED"/>
    <property type="match status" value="1"/>
</dbReference>
<keyword evidence="1" id="KW-0813">Transport</keyword>
<accession>A0A4Q9KMJ6</accession>
<dbReference type="GO" id="GO:0005886">
    <property type="term" value="C:plasma membrane"/>
    <property type="evidence" value="ECO:0007669"/>
    <property type="project" value="TreeGrafter"/>
</dbReference>
<dbReference type="OrthoDB" id="3176024at2"/>
<evidence type="ECO:0000256" key="1">
    <source>
        <dbReference type="ARBA" id="ARBA00022448"/>
    </source>
</evidence>
<dbReference type="AlphaFoldDB" id="A0A4Q9KMJ6"/>